<accession>A0ACC0VHI4</accession>
<evidence type="ECO:0000313" key="1">
    <source>
        <dbReference type="EMBL" id="KAI9905948.1"/>
    </source>
</evidence>
<dbReference type="Proteomes" id="UP001163321">
    <property type="component" value="Chromosome 9"/>
</dbReference>
<protein>
    <submittedName>
        <fullName evidence="1">Uncharacterized protein</fullName>
    </submittedName>
</protein>
<comment type="caution">
    <text evidence="1">The sequence shown here is derived from an EMBL/GenBank/DDBJ whole genome shotgun (WGS) entry which is preliminary data.</text>
</comment>
<gene>
    <name evidence="1" type="ORF">PsorP6_014158</name>
</gene>
<proteinExistence type="predicted"/>
<evidence type="ECO:0000313" key="2">
    <source>
        <dbReference type="Proteomes" id="UP001163321"/>
    </source>
</evidence>
<name>A0ACC0VHI4_9STRA</name>
<organism evidence="1 2">
    <name type="scientific">Peronosclerospora sorghi</name>
    <dbReference type="NCBI Taxonomy" id="230839"/>
    <lineage>
        <taxon>Eukaryota</taxon>
        <taxon>Sar</taxon>
        <taxon>Stramenopiles</taxon>
        <taxon>Oomycota</taxon>
        <taxon>Peronosporomycetes</taxon>
        <taxon>Peronosporales</taxon>
        <taxon>Peronosporaceae</taxon>
        <taxon>Peronosclerospora</taxon>
    </lineage>
</organism>
<reference evidence="1 2" key="1">
    <citation type="journal article" date="2022" name="bioRxiv">
        <title>The genome of the oomycete Peronosclerospora sorghi, a cosmopolitan pathogen of maize and sorghum, is inflated with dispersed pseudogenes.</title>
        <authorList>
            <person name="Fletcher K."/>
            <person name="Martin F."/>
            <person name="Isakeit T."/>
            <person name="Cavanaugh K."/>
            <person name="Magill C."/>
            <person name="Michelmore R."/>
        </authorList>
    </citation>
    <scope>NUCLEOTIDE SEQUENCE [LARGE SCALE GENOMIC DNA]</scope>
    <source>
        <strain evidence="1">P6</strain>
    </source>
</reference>
<keyword evidence="2" id="KW-1185">Reference proteome</keyword>
<dbReference type="EMBL" id="CM047588">
    <property type="protein sequence ID" value="KAI9905948.1"/>
    <property type="molecule type" value="Genomic_DNA"/>
</dbReference>
<sequence length="163" mass="18620">MFRGHDHLLLNESVEDSLKRRNCERKMLQLSTHATVGVFPDNSTQDLNAREDSPFLLVIVSNISVMSLRNVPSNPVVNSALHTEGNFLENAIQRFVTVRMGVYYHRYHQNHSMIGLVVVIMRRDIGANYQVHLVNHDRVEKTDTSRKARLDSICASYSGDKRS</sequence>